<comment type="caution">
    <text evidence="8">The sequence shown here is derived from an EMBL/GenBank/DDBJ whole genome shotgun (WGS) entry which is preliminary data.</text>
</comment>
<dbReference type="OrthoDB" id="7032707at2"/>
<feature type="transmembrane region" description="Helical" evidence="6">
    <location>
        <begin position="13"/>
        <end position="32"/>
    </location>
</feature>
<accession>A0A3D9DVA3</accession>
<dbReference type="PANTHER" id="PTHR34820:SF4">
    <property type="entry name" value="INNER MEMBRANE PROTEIN YEBZ"/>
    <property type="match status" value="1"/>
</dbReference>
<name>A0A3D9DVA3_9GAMM</name>
<dbReference type="PANTHER" id="PTHR34820">
    <property type="entry name" value="INNER MEMBRANE PROTEIN YEBZ"/>
    <property type="match status" value="1"/>
</dbReference>
<comment type="function">
    <text evidence="6">Involved in copper resistance.</text>
</comment>
<feature type="domain" description="Copper resistance protein D" evidence="7">
    <location>
        <begin position="189"/>
        <end position="287"/>
    </location>
</feature>
<dbReference type="InterPro" id="IPR032694">
    <property type="entry name" value="CopC/D"/>
</dbReference>
<feature type="transmembrane region" description="Helical" evidence="6">
    <location>
        <begin position="158"/>
        <end position="176"/>
    </location>
</feature>
<organism evidence="8 9">
    <name type="scientific">Kushneria indalinina DSM 14324</name>
    <dbReference type="NCBI Taxonomy" id="1122140"/>
    <lineage>
        <taxon>Bacteria</taxon>
        <taxon>Pseudomonadati</taxon>
        <taxon>Pseudomonadota</taxon>
        <taxon>Gammaproteobacteria</taxon>
        <taxon>Oceanospirillales</taxon>
        <taxon>Halomonadaceae</taxon>
        <taxon>Kushneria</taxon>
    </lineage>
</organism>
<feature type="transmembrane region" description="Helical" evidence="6">
    <location>
        <begin position="197"/>
        <end position="220"/>
    </location>
</feature>
<proteinExistence type="inferred from homology"/>
<protein>
    <recommendedName>
        <fullName evidence="6">Copper resistance protein D</fullName>
    </recommendedName>
</protein>
<feature type="transmembrane region" description="Helical" evidence="6">
    <location>
        <begin position="120"/>
        <end position="138"/>
    </location>
</feature>
<feature type="transmembrane region" description="Helical" evidence="6">
    <location>
        <begin position="96"/>
        <end position="113"/>
    </location>
</feature>
<keyword evidence="3 6" id="KW-0812">Transmembrane</keyword>
<dbReference type="InterPro" id="IPR047689">
    <property type="entry name" value="CopD"/>
</dbReference>
<feature type="transmembrane region" description="Helical" evidence="6">
    <location>
        <begin position="226"/>
        <end position="249"/>
    </location>
</feature>
<gene>
    <name evidence="8" type="ORF">C8D72_1539</name>
</gene>
<evidence type="ECO:0000256" key="3">
    <source>
        <dbReference type="ARBA" id="ARBA00022692"/>
    </source>
</evidence>
<reference evidence="8 9" key="1">
    <citation type="submission" date="2018-07" db="EMBL/GenBank/DDBJ databases">
        <title>Genomic Encyclopedia of Type Strains, Phase IV (KMG-IV): sequencing the most valuable type-strain genomes for metagenomic binning, comparative biology and taxonomic classification.</title>
        <authorList>
            <person name="Goeker M."/>
        </authorList>
    </citation>
    <scope>NUCLEOTIDE SEQUENCE [LARGE SCALE GENOMIC DNA]</scope>
    <source>
        <strain evidence="8 9">DSM 14324</strain>
    </source>
</reference>
<evidence type="ECO:0000259" key="7">
    <source>
        <dbReference type="Pfam" id="PF05425"/>
    </source>
</evidence>
<evidence type="ECO:0000256" key="5">
    <source>
        <dbReference type="ARBA" id="ARBA00023136"/>
    </source>
</evidence>
<comment type="similarity">
    <text evidence="6">Belongs to the CopD family.</text>
</comment>
<dbReference type="GO" id="GO:0046688">
    <property type="term" value="P:response to copper ion"/>
    <property type="evidence" value="ECO:0007669"/>
    <property type="project" value="UniProtKB-UniRule"/>
</dbReference>
<keyword evidence="9" id="KW-1185">Reference proteome</keyword>
<evidence type="ECO:0000313" key="9">
    <source>
        <dbReference type="Proteomes" id="UP000256334"/>
    </source>
</evidence>
<feature type="transmembrane region" description="Helical" evidence="6">
    <location>
        <begin position="53"/>
        <end position="76"/>
    </location>
</feature>
<evidence type="ECO:0000256" key="1">
    <source>
        <dbReference type="ARBA" id="ARBA00004651"/>
    </source>
</evidence>
<keyword evidence="6" id="KW-0997">Cell inner membrane</keyword>
<dbReference type="AlphaFoldDB" id="A0A3D9DVA3"/>
<feature type="transmembrane region" description="Helical" evidence="6">
    <location>
        <begin position="270"/>
        <end position="289"/>
    </location>
</feature>
<keyword evidence="6" id="KW-0186">Copper</keyword>
<dbReference type="RefSeq" id="WP_115853818.1">
    <property type="nucleotide sequence ID" value="NZ_QRDJ01000007.1"/>
</dbReference>
<keyword evidence="2 6" id="KW-1003">Cell membrane</keyword>
<keyword evidence="5 6" id="KW-0472">Membrane</keyword>
<evidence type="ECO:0000256" key="2">
    <source>
        <dbReference type="ARBA" id="ARBA00022475"/>
    </source>
</evidence>
<evidence type="ECO:0000256" key="4">
    <source>
        <dbReference type="ARBA" id="ARBA00022989"/>
    </source>
</evidence>
<dbReference type="Proteomes" id="UP000256334">
    <property type="component" value="Unassembled WGS sequence"/>
</dbReference>
<dbReference type="Pfam" id="PF05425">
    <property type="entry name" value="CopD"/>
    <property type="match status" value="1"/>
</dbReference>
<keyword evidence="4 6" id="KW-1133">Transmembrane helix</keyword>
<evidence type="ECO:0000313" key="8">
    <source>
        <dbReference type="EMBL" id="REC94713.1"/>
    </source>
</evidence>
<dbReference type="InterPro" id="IPR008457">
    <property type="entry name" value="Cu-R_CopD_dom"/>
</dbReference>
<comment type="subcellular location">
    <subcellularLocation>
        <location evidence="6">Cell inner membrane</location>
        <topology evidence="6">Multi-pass membrane protein</topology>
    </subcellularLocation>
    <subcellularLocation>
        <location evidence="1">Cell membrane</location>
        <topology evidence="1">Multi-pass membrane protein</topology>
    </subcellularLocation>
</comment>
<evidence type="ECO:0000256" key="6">
    <source>
        <dbReference type="RuleBase" id="RU369037"/>
    </source>
</evidence>
<sequence>MIEPATALLITRLVFNVAALLLWGGSACLLLINDQTLRELLWHRLRPWGVGAAGLAGFATLAGLPVLTASLGSGWGNALESHMLTLVATRTLVGSVWGWQLAAMVVMGAVLIVPALRRPAGVSVASALMLATLTVSGHTAMHDGAVGVLHRLNDWGHLLAGGFWLGALVPVVLLLGQLKQPAMRQGAIQALIRFSSVGHLAVALAVLTGMVNTWLVVGGLPLDGDVVYQCALWLKVALVGLLVAMAMFNRYCLVPRLAREAGALQRLRRVSMAEIAILIGVVALVGWFGTLPPGHG</sequence>
<dbReference type="GO" id="GO:0005886">
    <property type="term" value="C:plasma membrane"/>
    <property type="evidence" value="ECO:0007669"/>
    <property type="project" value="UniProtKB-SubCell"/>
</dbReference>
<dbReference type="NCBIfam" id="NF033808">
    <property type="entry name" value="copper_CopD"/>
    <property type="match status" value="1"/>
</dbReference>
<dbReference type="EMBL" id="QRDJ01000007">
    <property type="protein sequence ID" value="REC94713.1"/>
    <property type="molecule type" value="Genomic_DNA"/>
</dbReference>
<dbReference type="GO" id="GO:0006825">
    <property type="term" value="P:copper ion transport"/>
    <property type="evidence" value="ECO:0007669"/>
    <property type="project" value="InterPro"/>
</dbReference>